<proteinExistence type="predicted"/>
<keyword evidence="2" id="KW-0238">DNA-binding</keyword>
<dbReference type="PROSITE" id="PS00519">
    <property type="entry name" value="HTH_ASNC_1"/>
    <property type="match status" value="1"/>
</dbReference>
<protein>
    <submittedName>
        <fullName evidence="5">AsnC family transcriptional regulator</fullName>
    </submittedName>
</protein>
<dbReference type="PROSITE" id="PS50956">
    <property type="entry name" value="HTH_ASNC_2"/>
    <property type="match status" value="1"/>
</dbReference>
<dbReference type="InterPro" id="IPR036390">
    <property type="entry name" value="WH_DNA-bd_sf"/>
</dbReference>
<evidence type="ECO:0000256" key="3">
    <source>
        <dbReference type="ARBA" id="ARBA00023163"/>
    </source>
</evidence>
<dbReference type="Proteomes" id="UP000053557">
    <property type="component" value="Unassembled WGS sequence"/>
</dbReference>
<dbReference type="InterPro" id="IPR019887">
    <property type="entry name" value="Tscrpt_reg_AsnC/Lrp_C"/>
</dbReference>
<organism evidence="5 6">
    <name type="scientific">Ferroacidibacillus organovorans</name>
    <dbReference type="NCBI Taxonomy" id="1765683"/>
    <lineage>
        <taxon>Bacteria</taxon>
        <taxon>Bacillati</taxon>
        <taxon>Bacillota</taxon>
        <taxon>Bacilli</taxon>
        <taxon>Bacillales</taxon>
        <taxon>Alicyclobacillaceae</taxon>
        <taxon>Ferroacidibacillus</taxon>
    </lineage>
</organism>
<dbReference type="PRINTS" id="PR00033">
    <property type="entry name" value="HTHASNC"/>
</dbReference>
<comment type="caution">
    <text evidence="5">The sequence shown here is derived from an EMBL/GenBank/DDBJ whole genome shotgun (WGS) entry which is preliminary data.</text>
</comment>
<gene>
    <name evidence="5" type="ORF">ATW55_09830</name>
</gene>
<dbReference type="Gene3D" id="3.30.70.920">
    <property type="match status" value="1"/>
</dbReference>
<dbReference type="InterPro" id="IPR000485">
    <property type="entry name" value="AsnC-type_HTH_dom"/>
</dbReference>
<name>A0A101XTC5_9BACL</name>
<dbReference type="InterPro" id="IPR019885">
    <property type="entry name" value="Tscrpt_reg_HTH_AsnC-type_CS"/>
</dbReference>
<evidence type="ECO:0000256" key="2">
    <source>
        <dbReference type="ARBA" id="ARBA00023125"/>
    </source>
</evidence>
<dbReference type="AlphaFoldDB" id="A0A101XTC5"/>
<dbReference type="SMART" id="SM00344">
    <property type="entry name" value="HTH_ASNC"/>
    <property type="match status" value="1"/>
</dbReference>
<feature type="domain" description="HTH asnC-type" evidence="4">
    <location>
        <begin position="2"/>
        <end position="65"/>
    </location>
</feature>
<dbReference type="Pfam" id="PF13404">
    <property type="entry name" value="HTH_AsnC-type"/>
    <property type="match status" value="1"/>
</dbReference>
<dbReference type="GO" id="GO:0005829">
    <property type="term" value="C:cytosol"/>
    <property type="evidence" value="ECO:0007669"/>
    <property type="project" value="TreeGrafter"/>
</dbReference>
<dbReference type="Gene3D" id="1.10.10.10">
    <property type="entry name" value="Winged helix-like DNA-binding domain superfamily/Winged helix DNA-binding domain"/>
    <property type="match status" value="1"/>
</dbReference>
<dbReference type="PANTHER" id="PTHR30154">
    <property type="entry name" value="LEUCINE-RESPONSIVE REGULATORY PROTEIN"/>
    <property type="match status" value="1"/>
</dbReference>
<keyword evidence="1" id="KW-0805">Transcription regulation</keyword>
<evidence type="ECO:0000313" key="6">
    <source>
        <dbReference type="Proteomes" id="UP000053557"/>
    </source>
</evidence>
<reference evidence="5 6" key="1">
    <citation type="submission" date="2015-12" db="EMBL/GenBank/DDBJ databases">
        <title>Draft genome sequence of Acidibacillus ferrooxidans ITV001, isolated from a chalcopyrite acid mine drainage site in Brazil.</title>
        <authorList>
            <person name="Dall'Agnol H."/>
            <person name="Nancucheo I."/>
            <person name="Johnson B."/>
            <person name="Oliveira R."/>
            <person name="Leite L."/>
            <person name="Pylro V."/>
            <person name="Nunes G.L."/>
            <person name="Tzotzos G."/>
            <person name="Fernandes G.R."/>
            <person name="Dutra J."/>
            <person name="Orellana S.C."/>
            <person name="Oliveira G."/>
        </authorList>
    </citation>
    <scope>NUCLEOTIDE SEQUENCE [LARGE SCALE GENOMIC DNA]</scope>
    <source>
        <strain evidence="6">ITV01</strain>
    </source>
</reference>
<dbReference type="InterPro" id="IPR019888">
    <property type="entry name" value="Tscrpt_reg_AsnC-like"/>
</dbReference>
<dbReference type="GO" id="GO:0043200">
    <property type="term" value="P:response to amino acid"/>
    <property type="evidence" value="ECO:0007669"/>
    <property type="project" value="TreeGrafter"/>
</dbReference>
<dbReference type="InterPro" id="IPR011008">
    <property type="entry name" value="Dimeric_a/b-barrel"/>
</dbReference>
<dbReference type="Pfam" id="PF01037">
    <property type="entry name" value="AsnC_trans_reg"/>
    <property type="match status" value="1"/>
</dbReference>
<dbReference type="SUPFAM" id="SSF46785">
    <property type="entry name" value="Winged helix' DNA-binding domain"/>
    <property type="match status" value="1"/>
</dbReference>
<sequence>MLDSIDYKAVSELMMNARITWADLAGCLGLSSPATAERVHRLEEQGVIKGFTVLVDPEAVGCGLTAFVAVMLERPENRALFLQRITEMREVQECHHVAGEDDYLLKVRCRGTRDLERVVSDEIKGMPGVTRTRTTIVMSSHKETFVPPMFPEPLGDVSTRR</sequence>
<dbReference type="InterPro" id="IPR036388">
    <property type="entry name" value="WH-like_DNA-bd_sf"/>
</dbReference>
<dbReference type="SUPFAM" id="SSF54909">
    <property type="entry name" value="Dimeric alpha+beta barrel"/>
    <property type="match status" value="1"/>
</dbReference>
<dbReference type="PANTHER" id="PTHR30154:SF53">
    <property type="entry name" value="HTH-TYPE TRANSCRIPTIONAL REGULATOR LRPC"/>
    <property type="match status" value="1"/>
</dbReference>
<dbReference type="GO" id="GO:0043565">
    <property type="term" value="F:sequence-specific DNA binding"/>
    <property type="evidence" value="ECO:0007669"/>
    <property type="project" value="InterPro"/>
</dbReference>
<dbReference type="OrthoDB" id="34294at2"/>
<keyword evidence="3" id="KW-0804">Transcription</keyword>
<dbReference type="EMBL" id="LPVJ01000005">
    <property type="protein sequence ID" value="KUO97207.1"/>
    <property type="molecule type" value="Genomic_DNA"/>
</dbReference>
<evidence type="ECO:0000256" key="1">
    <source>
        <dbReference type="ARBA" id="ARBA00023015"/>
    </source>
</evidence>
<evidence type="ECO:0000259" key="4">
    <source>
        <dbReference type="PROSITE" id="PS50956"/>
    </source>
</evidence>
<accession>A0A101XTC5</accession>
<keyword evidence="6" id="KW-1185">Reference proteome</keyword>
<evidence type="ECO:0000313" key="5">
    <source>
        <dbReference type="EMBL" id="KUO97207.1"/>
    </source>
</evidence>